<dbReference type="SUPFAM" id="SSF142906">
    <property type="entry name" value="YjbR-like"/>
    <property type="match status" value="1"/>
</dbReference>
<organism evidence="1 2">
    <name type="scientific">Candidatus Faecenecus gallistercoris</name>
    <dbReference type="NCBI Taxonomy" id="2840793"/>
    <lineage>
        <taxon>Bacteria</taxon>
        <taxon>Bacillati</taxon>
        <taxon>Bacillota</taxon>
        <taxon>Bacillota incertae sedis</taxon>
        <taxon>Candidatus Faecenecus</taxon>
    </lineage>
</organism>
<dbReference type="GO" id="GO:0003677">
    <property type="term" value="F:DNA binding"/>
    <property type="evidence" value="ECO:0007669"/>
    <property type="project" value="UniProtKB-KW"/>
</dbReference>
<keyword evidence="1" id="KW-0238">DNA-binding</keyword>
<dbReference type="Gene3D" id="3.90.1150.30">
    <property type="match status" value="1"/>
</dbReference>
<dbReference type="Pfam" id="PF04237">
    <property type="entry name" value="YjbR"/>
    <property type="match status" value="1"/>
</dbReference>
<protein>
    <submittedName>
        <fullName evidence="1">MmcQ/YjbR family DNA-binding protein</fullName>
    </submittedName>
</protein>
<dbReference type="PANTHER" id="PTHR35145:SF1">
    <property type="entry name" value="CYTOPLASMIC PROTEIN"/>
    <property type="match status" value="1"/>
</dbReference>
<comment type="caution">
    <text evidence="1">The sequence shown here is derived from an EMBL/GenBank/DDBJ whole genome shotgun (WGS) entry which is preliminary data.</text>
</comment>
<dbReference type="InterPro" id="IPR058532">
    <property type="entry name" value="YjbR/MT2646/Rv2570-like"/>
</dbReference>
<sequence>MRNLSDNFQNRTIQWNKLLEYGFIQKEDSYYLERPIVDGLFQIVMEIGPATQTSKVIDLSTEEEYVLVDVPSSSGNFVGKVKEEYETEIHNVIQNCTTPNVFQEAQSQRIIRYIKEKYGDDLEFLWEKSNNAIWRNKENRKWYGALLTISEDKLGLESTRQIEIIDLRYEKEHIAEIIDNEKVFPGYHMNKKSWITLKLDGSVEDDEIYRLIDHSYLLSKKK</sequence>
<accession>A0A9D0Z1Q1</accession>
<dbReference type="EMBL" id="DVFU01000071">
    <property type="protein sequence ID" value="HIQ64843.1"/>
    <property type="molecule type" value="Genomic_DNA"/>
</dbReference>
<dbReference type="InterPro" id="IPR038056">
    <property type="entry name" value="YjbR-like_sf"/>
</dbReference>
<dbReference type="AlphaFoldDB" id="A0A9D0Z1Q1"/>
<dbReference type="Proteomes" id="UP000886725">
    <property type="component" value="Unassembled WGS sequence"/>
</dbReference>
<dbReference type="InterPro" id="IPR007351">
    <property type="entry name" value="YjbR"/>
</dbReference>
<proteinExistence type="predicted"/>
<reference evidence="1" key="1">
    <citation type="submission" date="2020-10" db="EMBL/GenBank/DDBJ databases">
        <authorList>
            <person name="Gilroy R."/>
        </authorList>
    </citation>
    <scope>NUCLEOTIDE SEQUENCE</scope>
    <source>
        <strain evidence="1">CHK165-10780</strain>
    </source>
</reference>
<reference evidence="1" key="2">
    <citation type="journal article" date="2021" name="PeerJ">
        <title>Extensive microbial diversity within the chicken gut microbiome revealed by metagenomics and culture.</title>
        <authorList>
            <person name="Gilroy R."/>
            <person name="Ravi A."/>
            <person name="Getino M."/>
            <person name="Pursley I."/>
            <person name="Horton D.L."/>
            <person name="Alikhan N.F."/>
            <person name="Baker D."/>
            <person name="Gharbi K."/>
            <person name="Hall N."/>
            <person name="Watson M."/>
            <person name="Adriaenssens E.M."/>
            <person name="Foster-Nyarko E."/>
            <person name="Jarju S."/>
            <person name="Secka A."/>
            <person name="Antonio M."/>
            <person name="Oren A."/>
            <person name="Chaudhuri R.R."/>
            <person name="La Ragione R."/>
            <person name="Hildebrand F."/>
            <person name="Pallen M.J."/>
        </authorList>
    </citation>
    <scope>NUCLEOTIDE SEQUENCE</scope>
    <source>
        <strain evidence="1">CHK165-10780</strain>
    </source>
</reference>
<name>A0A9D0Z1Q1_9FIRM</name>
<evidence type="ECO:0000313" key="1">
    <source>
        <dbReference type="EMBL" id="HIQ64843.1"/>
    </source>
</evidence>
<evidence type="ECO:0000313" key="2">
    <source>
        <dbReference type="Proteomes" id="UP000886725"/>
    </source>
</evidence>
<gene>
    <name evidence="1" type="ORF">IAC85_03800</name>
</gene>
<dbReference type="PANTHER" id="PTHR35145">
    <property type="entry name" value="CYTOPLASMIC PROTEIN-RELATED"/>
    <property type="match status" value="1"/>
</dbReference>